<dbReference type="Proteomes" id="UP000324065">
    <property type="component" value="Unassembled WGS sequence"/>
</dbReference>
<dbReference type="InterPro" id="IPR007197">
    <property type="entry name" value="rSAM"/>
</dbReference>
<dbReference type="RefSeq" id="WP_150061015.1">
    <property type="nucleotide sequence ID" value="NZ_JACHII010000003.1"/>
</dbReference>
<dbReference type="Gene3D" id="3.20.20.70">
    <property type="entry name" value="Aldolase class I"/>
    <property type="match status" value="1"/>
</dbReference>
<evidence type="ECO:0000256" key="1">
    <source>
        <dbReference type="ARBA" id="ARBA00022691"/>
    </source>
</evidence>
<dbReference type="PIRSF" id="PIRSF004869">
    <property type="entry name" value="PflX_prd"/>
    <property type="match status" value="1"/>
</dbReference>
<dbReference type="PANTHER" id="PTHR43075">
    <property type="entry name" value="FORMATE LYASE ACTIVATING ENZYME, PUTATIVE (AFU_ORTHOLOGUE AFUA_2G15630)-RELATED"/>
    <property type="match status" value="1"/>
</dbReference>
<evidence type="ECO:0000256" key="2">
    <source>
        <dbReference type="ARBA" id="ARBA00022723"/>
    </source>
</evidence>
<dbReference type="OrthoDB" id="9782387at2"/>
<comment type="caution">
    <text evidence="6">The sequence shown here is derived from an EMBL/GenBank/DDBJ whole genome shotgun (WGS) entry which is preliminary data.</text>
</comment>
<dbReference type="InterPro" id="IPR040085">
    <property type="entry name" value="MJ0674-like"/>
</dbReference>
<evidence type="ECO:0000313" key="6">
    <source>
        <dbReference type="EMBL" id="KAA5607005.1"/>
    </source>
</evidence>
<feature type="binding site" evidence="5">
    <location>
        <position position="92"/>
    </location>
    <ligand>
        <name>[4Fe-4S] cluster</name>
        <dbReference type="ChEBI" id="CHEBI:49883"/>
        <note>4Fe-4S-S-AdoMet</note>
    </ligand>
</feature>
<keyword evidence="4 5" id="KW-0411">Iron-sulfur</keyword>
<keyword evidence="1 5" id="KW-0949">S-adenosyl-L-methionine</keyword>
<dbReference type="AlphaFoldDB" id="A0A5M6IHA8"/>
<keyword evidence="3 5" id="KW-0408">Iron</keyword>
<feature type="binding site" evidence="5">
    <location>
        <position position="88"/>
    </location>
    <ligand>
        <name>[4Fe-4S] cluster</name>
        <dbReference type="ChEBI" id="CHEBI:49883"/>
        <note>4Fe-4S-S-AdoMet</note>
    </ligand>
</feature>
<evidence type="ECO:0000256" key="4">
    <source>
        <dbReference type="ARBA" id="ARBA00023014"/>
    </source>
</evidence>
<dbReference type="GO" id="GO:0003824">
    <property type="term" value="F:catalytic activity"/>
    <property type="evidence" value="ECO:0007669"/>
    <property type="project" value="InterPro"/>
</dbReference>
<dbReference type="EMBL" id="VWPJ01000002">
    <property type="protein sequence ID" value="KAA5607005.1"/>
    <property type="molecule type" value="Genomic_DNA"/>
</dbReference>
<sequence length="305" mass="32381">MSAAYLSLYQSGELARRAEAAVSRLAACDLCPHICRVDRHAGSAGDIAAGAVCRTGRQARVASVGPGFQEEPAIVGTRGSGDILFAWCNMRCAYCENADVSMQGAGEAMDAQALAEAMLSLQAQGCHNINLVGPSHVVPQILEALVIATGRGLTLPLVFNSGGYDRAETVGLLDGVVDIYTPDIKYGDDMAARRYSKVRDYVAVNREALAEMVRQVGPLRCGADGLAYRGVLIRHLLLPRDIGNVTRALDAVRDLAGAGMTVSLLDTYHPAHQADRMPDLREPVPPELAGTARAYAERLGLVPLA</sequence>
<reference evidence="6 7" key="1">
    <citation type="submission" date="2019-09" db="EMBL/GenBank/DDBJ databases">
        <title>Genome sequence of Roseospira marina, one of the more divergent members of the non-sulfur purple photosynthetic bacterial family, the Rhodospirillaceae.</title>
        <authorList>
            <person name="Meyer T."/>
            <person name="Kyndt J."/>
        </authorList>
    </citation>
    <scope>NUCLEOTIDE SEQUENCE [LARGE SCALE GENOMIC DNA]</scope>
    <source>
        <strain evidence="6 7">DSM 15113</strain>
    </source>
</reference>
<dbReference type="GO" id="GO:0051536">
    <property type="term" value="F:iron-sulfur cluster binding"/>
    <property type="evidence" value="ECO:0007669"/>
    <property type="project" value="UniProtKB-KW"/>
</dbReference>
<protein>
    <submittedName>
        <fullName evidence="6">Radical SAM protein</fullName>
    </submittedName>
</protein>
<evidence type="ECO:0000256" key="5">
    <source>
        <dbReference type="PIRSR" id="PIRSR004869-50"/>
    </source>
</evidence>
<keyword evidence="2 5" id="KW-0479">Metal-binding</keyword>
<dbReference type="GO" id="GO:0046872">
    <property type="term" value="F:metal ion binding"/>
    <property type="evidence" value="ECO:0007669"/>
    <property type="project" value="UniProtKB-KW"/>
</dbReference>
<gene>
    <name evidence="6" type="ORF">F1188_03610</name>
</gene>
<proteinExistence type="predicted"/>
<keyword evidence="7" id="KW-1185">Reference proteome</keyword>
<feature type="binding site" evidence="5">
    <location>
        <position position="95"/>
    </location>
    <ligand>
        <name>[4Fe-4S] cluster</name>
        <dbReference type="ChEBI" id="CHEBI:49883"/>
        <note>4Fe-4S-S-AdoMet</note>
    </ligand>
</feature>
<dbReference type="InterPro" id="IPR016431">
    <property type="entry name" value="Pyrv-formate_lyase-activ_prd"/>
</dbReference>
<comment type="cofactor">
    <cofactor evidence="5">
        <name>[4Fe-4S] cluster</name>
        <dbReference type="ChEBI" id="CHEBI:49883"/>
    </cofactor>
    <text evidence="5">Binds 1 [4Fe-4S] cluster. The cluster is coordinated with 3 cysteines and an exchangeable S-adenosyl-L-methionine.</text>
</comment>
<dbReference type="InterPro" id="IPR013785">
    <property type="entry name" value="Aldolase_TIM"/>
</dbReference>
<organism evidence="6 7">
    <name type="scientific">Roseospira marina</name>
    <dbReference type="NCBI Taxonomy" id="140057"/>
    <lineage>
        <taxon>Bacteria</taxon>
        <taxon>Pseudomonadati</taxon>
        <taxon>Pseudomonadota</taxon>
        <taxon>Alphaproteobacteria</taxon>
        <taxon>Rhodospirillales</taxon>
        <taxon>Rhodospirillaceae</taxon>
        <taxon>Roseospira</taxon>
    </lineage>
</organism>
<name>A0A5M6IHA8_9PROT</name>
<dbReference type="SFLD" id="SFLDS00029">
    <property type="entry name" value="Radical_SAM"/>
    <property type="match status" value="1"/>
</dbReference>
<evidence type="ECO:0000313" key="7">
    <source>
        <dbReference type="Proteomes" id="UP000324065"/>
    </source>
</evidence>
<dbReference type="PANTHER" id="PTHR43075:SF1">
    <property type="entry name" value="FORMATE LYASE ACTIVATING ENZYME, PUTATIVE (AFU_ORTHOLOGUE AFUA_2G15630)-RELATED"/>
    <property type="match status" value="1"/>
</dbReference>
<dbReference type="SFLD" id="SFLDG01099">
    <property type="entry name" value="Uncharacterised_Radical_SAM_Su"/>
    <property type="match status" value="1"/>
</dbReference>
<accession>A0A5M6IHA8</accession>
<evidence type="ECO:0000256" key="3">
    <source>
        <dbReference type="ARBA" id="ARBA00023004"/>
    </source>
</evidence>